<organism evidence="6 7">
    <name type="scientific">Halarchaeum rubridurum</name>
    <dbReference type="NCBI Taxonomy" id="489911"/>
    <lineage>
        <taxon>Archaea</taxon>
        <taxon>Methanobacteriati</taxon>
        <taxon>Methanobacteriota</taxon>
        <taxon>Stenosarchaea group</taxon>
        <taxon>Halobacteria</taxon>
        <taxon>Halobacteriales</taxon>
        <taxon>Halobacteriaceae</taxon>
    </lineage>
</organism>
<dbReference type="GO" id="GO:0032259">
    <property type="term" value="P:methylation"/>
    <property type="evidence" value="ECO:0007669"/>
    <property type="project" value="UniProtKB-KW"/>
</dbReference>
<dbReference type="Gene3D" id="3.90.120.10">
    <property type="entry name" value="DNA Methylase, subunit A, domain 2"/>
    <property type="match status" value="1"/>
</dbReference>
<dbReference type="EC" id="2.1.1.37" evidence="1"/>
<evidence type="ECO:0000313" key="6">
    <source>
        <dbReference type="EMBL" id="MBP1955710.1"/>
    </source>
</evidence>
<evidence type="ECO:0000256" key="4">
    <source>
        <dbReference type="ARBA" id="ARBA00022691"/>
    </source>
</evidence>
<dbReference type="RefSeq" id="WP_188872945.1">
    <property type="nucleotide sequence ID" value="NZ_BMOO01000006.1"/>
</dbReference>
<reference evidence="6" key="1">
    <citation type="submission" date="2021-03" db="EMBL/GenBank/DDBJ databases">
        <title>Genomic Encyclopedia of Type Strains, Phase IV (KMG-IV): sequencing the most valuable type-strain genomes for metagenomic binning, comparative biology and taxonomic classification.</title>
        <authorList>
            <person name="Goeker M."/>
        </authorList>
    </citation>
    <scope>NUCLEOTIDE SEQUENCE</scope>
    <source>
        <strain evidence="6">DSM 22443</strain>
    </source>
</reference>
<dbReference type="PRINTS" id="PR00105">
    <property type="entry name" value="C5METTRFRASE"/>
</dbReference>
<evidence type="ECO:0000313" key="7">
    <source>
        <dbReference type="Proteomes" id="UP000765891"/>
    </source>
</evidence>
<dbReference type="PROSITE" id="PS51679">
    <property type="entry name" value="SAM_MT_C5"/>
    <property type="match status" value="1"/>
</dbReference>
<dbReference type="InterPro" id="IPR018117">
    <property type="entry name" value="C5_DNA_meth_AS"/>
</dbReference>
<proteinExistence type="inferred from homology"/>
<dbReference type="GO" id="GO:0044027">
    <property type="term" value="P:negative regulation of gene expression via chromosomal CpG island methylation"/>
    <property type="evidence" value="ECO:0007669"/>
    <property type="project" value="TreeGrafter"/>
</dbReference>
<evidence type="ECO:0000256" key="1">
    <source>
        <dbReference type="ARBA" id="ARBA00011975"/>
    </source>
</evidence>
<dbReference type="Gene3D" id="3.40.50.150">
    <property type="entry name" value="Vaccinia Virus protein VP39"/>
    <property type="match status" value="1"/>
</dbReference>
<evidence type="ECO:0000256" key="5">
    <source>
        <dbReference type="RuleBase" id="RU000416"/>
    </source>
</evidence>
<evidence type="ECO:0000256" key="2">
    <source>
        <dbReference type="ARBA" id="ARBA00022603"/>
    </source>
</evidence>
<dbReference type="GO" id="GO:0003886">
    <property type="term" value="F:DNA (cytosine-5-)-methyltransferase activity"/>
    <property type="evidence" value="ECO:0007669"/>
    <property type="project" value="UniProtKB-EC"/>
</dbReference>
<dbReference type="Proteomes" id="UP000765891">
    <property type="component" value="Unassembled WGS sequence"/>
</dbReference>
<dbReference type="InterPro" id="IPR050390">
    <property type="entry name" value="C5-Methyltransferase"/>
</dbReference>
<keyword evidence="2 6" id="KW-0489">Methyltransferase</keyword>
<dbReference type="SUPFAM" id="SSF53335">
    <property type="entry name" value="S-adenosyl-L-methionine-dependent methyltransferases"/>
    <property type="match status" value="1"/>
</dbReference>
<protein>
    <recommendedName>
        <fullName evidence="1">DNA (cytosine-5-)-methyltransferase</fullName>
        <ecNumber evidence="1">2.1.1.37</ecNumber>
    </recommendedName>
</protein>
<comment type="caution">
    <text evidence="6">The sequence shown here is derived from an EMBL/GenBank/DDBJ whole genome shotgun (WGS) entry which is preliminary data.</text>
</comment>
<gene>
    <name evidence="6" type="ORF">J2752_002639</name>
</gene>
<name>A0A8T4GQ01_9EURY</name>
<dbReference type="InterPro" id="IPR029063">
    <property type="entry name" value="SAM-dependent_MTases_sf"/>
</dbReference>
<dbReference type="GO" id="GO:0006281">
    <property type="term" value="P:DNA repair"/>
    <property type="evidence" value="ECO:0007669"/>
    <property type="project" value="InterPro"/>
</dbReference>
<sequence length="752" mass="82904">MSDSVTSRDSPLALIRTASTAERDAHRQLLLDSAELLIDTLTAAHIRHRSRRGHMLPVGCPDATPERLARGRRATGDTCRYTLINREHTNDDEAPCPCADPLLDSDDPLDAVAAVALGSETSGPAARFFQRESRQTIARLRETYGTWAEISALDHNGLAAALDDVCVRKGISENRVTRLESLLDAVVGTDYTDGVTLCGFSNVQYETYADFLATLPGVTEADAWWLVQTAFDKPVWPADPQIDELLGALGLLDPAAVENPPVRHSGLEEELTDRLIAPLYRALATHAVTAGTDACGETCEIRKFLLTHRLREQQAGCDGPTVVDLFAGAGGLSCGLRQAGYDIQWAIDIEPDAVATYRLNHPEIPHENVVCGDVREVSVADRIREAVSQPDILVGGPPCQSLSQAGYRSRRASDDDYSILNDDRTTLYTRYVNVVSEVRPKAIVMENVEGMVNEVGNTGVRVIDWVREDLAALDETGTGYYVDFRVQDMSELGVPQQRDRVLLVGVRKDLAENSNEVTDILDGLAINKDAPSIQQGLSGLSRLRRGEGGRVLAETTQGNRSKYVITNDLETGTRLQFNHQARDHPMSKDQILFDEALSPGDTGWDVKYGGDGEYAEYIEYDVGTAEKPRFKDKYRMLEWDEPSPTIVAHLAKDANAYVLPDYYEHARHDPDRADKRRNRGITPREAARLQSFPDDYIFLGPFTSWFRQIGNAVPPIAGRRLGEAVSNIVLEPKETANHTESGQQIAEAISDD</sequence>
<dbReference type="Pfam" id="PF00145">
    <property type="entry name" value="DNA_methylase"/>
    <property type="match status" value="1"/>
</dbReference>
<dbReference type="NCBIfam" id="TIGR00675">
    <property type="entry name" value="dcm"/>
    <property type="match status" value="1"/>
</dbReference>
<dbReference type="InterPro" id="IPR001525">
    <property type="entry name" value="C5_MeTfrase"/>
</dbReference>
<evidence type="ECO:0000256" key="3">
    <source>
        <dbReference type="ARBA" id="ARBA00022679"/>
    </source>
</evidence>
<comment type="similarity">
    <text evidence="5">Belongs to the class I-like SAM-binding methyltransferase superfamily. C5-methyltransferase family.</text>
</comment>
<dbReference type="AlphaFoldDB" id="A0A8T4GQ01"/>
<dbReference type="EMBL" id="JAGGKO010000005">
    <property type="protein sequence ID" value="MBP1955710.1"/>
    <property type="molecule type" value="Genomic_DNA"/>
</dbReference>
<dbReference type="PROSITE" id="PS00094">
    <property type="entry name" value="C5_MTASE_1"/>
    <property type="match status" value="1"/>
</dbReference>
<keyword evidence="3 6" id="KW-0808">Transferase</keyword>
<accession>A0A8T4GQ01</accession>
<keyword evidence="4" id="KW-0949">S-adenosyl-L-methionine</keyword>
<dbReference type="PANTHER" id="PTHR10629">
    <property type="entry name" value="CYTOSINE-SPECIFIC METHYLTRANSFERASE"/>
    <property type="match status" value="1"/>
</dbReference>
<dbReference type="PANTHER" id="PTHR10629:SF52">
    <property type="entry name" value="DNA (CYTOSINE-5)-METHYLTRANSFERASE 1"/>
    <property type="match status" value="1"/>
</dbReference>
<dbReference type="InterPro" id="IPR011257">
    <property type="entry name" value="DNA_glycosylase"/>
</dbReference>
<dbReference type="SUPFAM" id="SSF48150">
    <property type="entry name" value="DNA-glycosylase"/>
    <property type="match status" value="1"/>
</dbReference>
<dbReference type="GO" id="GO:0003677">
    <property type="term" value="F:DNA binding"/>
    <property type="evidence" value="ECO:0007669"/>
    <property type="project" value="TreeGrafter"/>
</dbReference>